<name>A0ABW1CZW4_9ACTN</name>
<dbReference type="InterPro" id="IPR050109">
    <property type="entry name" value="HTH-type_TetR-like_transc_reg"/>
</dbReference>
<organism evidence="4 5">
    <name type="scientific">Nonomuraea insulae</name>
    <dbReference type="NCBI Taxonomy" id="1616787"/>
    <lineage>
        <taxon>Bacteria</taxon>
        <taxon>Bacillati</taxon>
        <taxon>Actinomycetota</taxon>
        <taxon>Actinomycetes</taxon>
        <taxon>Streptosporangiales</taxon>
        <taxon>Streptosporangiaceae</taxon>
        <taxon>Nonomuraea</taxon>
    </lineage>
</organism>
<dbReference type="PANTHER" id="PTHR30055:SF200">
    <property type="entry name" value="HTH-TYPE TRANSCRIPTIONAL REPRESSOR BDCR"/>
    <property type="match status" value="1"/>
</dbReference>
<dbReference type="Pfam" id="PF00440">
    <property type="entry name" value="TetR_N"/>
    <property type="match status" value="1"/>
</dbReference>
<feature type="DNA-binding region" description="H-T-H motif" evidence="2">
    <location>
        <begin position="31"/>
        <end position="50"/>
    </location>
</feature>
<reference evidence="5" key="1">
    <citation type="journal article" date="2019" name="Int. J. Syst. Evol. Microbiol.">
        <title>The Global Catalogue of Microorganisms (GCM) 10K type strain sequencing project: providing services to taxonomists for standard genome sequencing and annotation.</title>
        <authorList>
            <consortium name="The Broad Institute Genomics Platform"/>
            <consortium name="The Broad Institute Genome Sequencing Center for Infectious Disease"/>
            <person name="Wu L."/>
            <person name="Ma J."/>
        </authorList>
    </citation>
    <scope>NUCLEOTIDE SEQUENCE [LARGE SCALE GENOMIC DNA]</scope>
    <source>
        <strain evidence="5">CCUG 53903</strain>
    </source>
</reference>
<dbReference type="EMBL" id="JBHSPA010000054">
    <property type="protein sequence ID" value="MFC5830361.1"/>
    <property type="molecule type" value="Genomic_DNA"/>
</dbReference>
<dbReference type="SUPFAM" id="SSF48498">
    <property type="entry name" value="Tetracyclin repressor-like, C-terminal domain"/>
    <property type="match status" value="1"/>
</dbReference>
<sequence>MNDRSTASNSRDAVYAAALEAFAEKGFHGASMRDIARRAGVVLSNLYHYADSKSDLLVELLKKANYDHLSATEWALTGADASPRHRLEAAVKAYVGYIVDHPMEALIAHSELRYLGDDDRKRLVMARDRVEALFDGIIEDGVRAGTFTTSHSRGVTRAVLTMCAGIAQWYRQDGRLSREDIAGEYADYALALVGSIHD</sequence>
<protein>
    <submittedName>
        <fullName evidence="4">TetR/AcrR family transcriptional regulator</fullName>
    </submittedName>
</protein>
<accession>A0ABW1CZW4</accession>
<proteinExistence type="predicted"/>
<dbReference type="InterPro" id="IPR041490">
    <property type="entry name" value="KstR2_TetR_C"/>
</dbReference>
<keyword evidence="1 2" id="KW-0238">DNA-binding</keyword>
<dbReference type="InterPro" id="IPR001647">
    <property type="entry name" value="HTH_TetR"/>
</dbReference>
<dbReference type="PRINTS" id="PR00455">
    <property type="entry name" value="HTHTETR"/>
</dbReference>
<comment type="caution">
    <text evidence="4">The sequence shown here is derived from an EMBL/GenBank/DDBJ whole genome shotgun (WGS) entry which is preliminary data.</text>
</comment>
<evidence type="ECO:0000256" key="2">
    <source>
        <dbReference type="PROSITE-ProRule" id="PRU00335"/>
    </source>
</evidence>
<evidence type="ECO:0000313" key="5">
    <source>
        <dbReference type="Proteomes" id="UP001596058"/>
    </source>
</evidence>
<dbReference type="InterPro" id="IPR009057">
    <property type="entry name" value="Homeodomain-like_sf"/>
</dbReference>
<dbReference type="PROSITE" id="PS50977">
    <property type="entry name" value="HTH_TETR_2"/>
    <property type="match status" value="1"/>
</dbReference>
<keyword evidence="5" id="KW-1185">Reference proteome</keyword>
<gene>
    <name evidence="4" type="ORF">ACFPZ3_41450</name>
</gene>
<feature type="domain" description="HTH tetR-type" evidence="3">
    <location>
        <begin position="8"/>
        <end position="68"/>
    </location>
</feature>
<dbReference type="InterPro" id="IPR036271">
    <property type="entry name" value="Tet_transcr_reg_TetR-rel_C_sf"/>
</dbReference>
<dbReference type="Gene3D" id="1.10.357.10">
    <property type="entry name" value="Tetracycline Repressor, domain 2"/>
    <property type="match status" value="1"/>
</dbReference>
<dbReference type="Pfam" id="PF17932">
    <property type="entry name" value="TetR_C_24"/>
    <property type="match status" value="1"/>
</dbReference>
<evidence type="ECO:0000256" key="1">
    <source>
        <dbReference type="ARBA" id="ARBA00023125"/>
    </source>
</evidence>
<evidence type="ECO:0000313" key="4">
    <source>
        <dbReference type="EMBL" id="MFC5830361.1"/>
    </source>
</evidence>
<dbReference type="RefSeq" id="WP_379519849.1">
    <property type="nucleotide sequence ID" value="NZ_JBHSPA010000054.1"/>
</dbReference>
<dbReference type="Proteomes" id="UP001596058">
    <property type="component" value="Unassembled WGS sequence"/>
</dbReference>
<evidence type="ECO:0000259" key="3">
    <source>
        <dbReference type="PROSITE" id="PS50977"/>
    </source>
</evidence>
<dbReference type="SUPFAM" id="SSF46689">
    <property type="entry name" value="Homeodomain-like"/>
    <property type="match status" value="1"/>
</dbReference>
<dbReference type="PANTHER" id="PTHR30055">
    <property type="entry name" value="HTH-TYPE TRANSCRIPTIONAL REGULATOR RUTR"/>
    <property type="match status" value="1"/>
</dbReference>